<name>A0A345VJ74_9STRE</name>
<dbReference type="Gene3D" id="2.40.10.120">
    <property type="match status" value="1"/>
</dbReference>
<dbReference type="SUPFAM" id="SSF141130">
    <property type="entry name" value="Acetamidase/Formamidase-like"/>
    <property type="match status" value="1"/>
</dbReference>
<organism evidence="1 2">
    <name type="scientific">Streptococcus pluranimalium</name>
    <dbReference type="NCBI Taxonomy" id="82348"/>
    <lineage>
        <taxon>Bacteria</taxon>
        <taxon>Bacillati</taxon>
        <taxon>Bacillota</taxon>
        <taxon>Bacilli</taxon>
        <taxon>Lactobacillales</taxon>
        <taxon>Streptococcaceae</taxon>
        <taxon>Streptococcus</taxon>
    </lineage>
</organism>
<dbReference type="EC" id="3.5.1.49" evidence="1"/>
<dbReference type="PANTHER" id="PTHR31891:SF1">
    <property type="entry name" value="FORMAMIDASE C869.04-RELATED"/>
    <property type="match status" value="1"/>
</dbReference>
<evidence type="ECO:0000313" key="2">
    <source>
        <dbReference type="Proteomes" id="UP000255411"/>
    </source>
</evidence>
<protein>
    <submittedName>
        <fullName evidence="1">Formamidase</fullName>
        <ecNumber evidence="1">3.5.1.49</ecNumber>
    </submittedName>
</protein>
<dbReference type="Proteomes" id="UP000255411">
    <property type="component" value="Chromosome"/>
</dbReference>
<dbReference type="GO" id="GO:0004328">
    <property type="term" value="F:formamidase activity"/>
    <property type="evidence" value="ECO:0007669"/>
    <property type="project" value="UniProtKB-EC"/>
</dbReference>
<gene>
    <name evidence="1" type="primary">fmdA</name>
    <name evidence="1" type="ORF">Sp14A_08530</name>
</gene>
<dbReference type="AlphaFoldDB" id="A0A345VJ74"/>
<sequence length="292" mass="31413">MTRLYTDTVIFAMDKTNKPVARAKSGDRVTFETLDCFSNTVTSEKDVVSHIDMDQVNPATGPLFIEGAQPGDTLKVTIHTITIEEQGVVIASPGFGQLANEVTEEETLICRVTNDKVLYKGLGLPLRKMIGVIGTAPAGEPVNTGTPHDHGGNMDTTAITEGSILYLPVNTEGALLAMGDVHATMGDGEIMGSGLEIPAVIEVTVEVLKNCDYPLPMVETKDKWITIASRQTMEDATKLALDNMNSFIQSQSDLTFNQAGMLLSLAGDVIASQLVNPNVTMRVELPKSIFEK</sequence>
<dbReference type="Gene3D" id="2.60.120.580">
    <property type="entry name" value="Acetamidase/Formamidase-like domains"/>
    <property type="match status" value="1"/>
</dbReference>
<dbReference type="Gene3D" id="3.10.28.20">
    <property type="entry name" value="Acetamidase/Formamidase-like domains"/>
    <property type="match status" value="1"/>
</dbReference>
<evidence type="ECO:0000313" key="1">
    <source>
        <dbReference type="EMBL" id="AXJ12776.1"/>
    </source>
</evidence>
<dbReference type="Pfam" id="PF03069">
    <property type="entry name" value="FmdA_AmdA"/>
    <property type="match status" value="2"/>
</dbReference>
<keyword evidence="1" id="KW-0378">Hydrolase</keyword>
<accession>A0A345VJ74</accession>
<proteinExistence type="predicted"/>
<dbReference type="InterPro" id="IPR004304">
    <property type="entry name" value="FmdA_AmdA"/>
</dbReference>
<reference evidence="1 2" key="1">
    <citation type="submission" date="2017-07" db="EMBL/GenBank/DDBJ databases">
        <title>Streptococcus pluranimalium as cause of bovine abortion.</title>
        <authorList>
            <person name="Rodriguez Campos S."/>
            <person name="Gobeli Brawand S."/>
            <person name="Brodard I."/>
            <person name="Rychener L."/>
            <person name="Perreten V."/>
        </authorList>
    </citation>
    <scope>NUCLEOTIDE SEQUENCE [LARGE SCALE GENOMIC DNA]</scope>
    <source>
        <strain evidence="1 2">14A0014</strain>
    </source>
</reference>
<dbReference type="PANTHER" id="PTHR31891">
    <property type="entry name" value="FORMAMIDASE C869.04-RELATED"/>
    <property type="match status" value="1"/>
</dbReference>
<dbReference type="EMBL" id="CP022601">
    <property type="protein sequence ID" value="AXJ12776.1"/>
    <property type="molecule type" value="Genomic_DNA"/>
</dbReference>
<dbReference type="RefSeq" id="WP_115130025.1">
    <property type="nucleotide sequence ID" value="NZ_CP022601.1"/>
</dbReference>